<reference evidence="2 3" key="1">
    <citation type="journal article" date="2018" name="Sci. Rep.">
        <title>Genomic signatures of local adaptation to the degree of environmental predictability in rotifers.</title>
        <authorList>
            <person name="Franch-Gras L."/>
            <person name="Hahn C."/>
            <person name="Garcia-Roger E.M."/>
            <person name="Carmona M.J."/>
            <person name="Serra M."/>
            <person name="Gomez A."/>
        </authorList>
    </citation>
    <scope>NUCLEOTIDE SEQUENCE [LARGE SCALE GENOMIC DNA]</scope>
    <source>
        <strain evidence="2">HYR1</strain>
    </source>
</reference>
<evidence type="ECO:0000313" key="3">
    <source>
        <dbReference type="Proteomes" id="UP000276133"/>
    </source>
</evidence>
<evidence type="ECO:0000256" key="1">
    <source>
        <dbReference type="SAM" id="MobiDB-lite"/>
    </source>
</evidence>
<comment type="caution">
    <text evidence="2">The sequence shown here is derived from an EMBL/GenBank/DDBJ whole genome shotgun (WGS) entry which is preliminary data.</text>
</comment>
<evidence type="ECO:0000313" key="2">
    <source>
        <dbReference type="EMBL" id="RNA33620.1"/>
    </source>
</evidence>
<gene>
    <name evidence="2" type="ORF">BpHYR1_000135</name>
</gene>
<dbReference type="EMBL" id="REGN01001609">
    <property type="protein sequence ID" value="RNA33620.1"/>
    <property type="molecule type" value="Genomic_DNA"/>
</dbReference>
<organism evidence="2 3">
    <name type="scientific">Brachionus plicatilis</name>
    <name type="common">Marine rotifer</name>
    <name type="synonym">Brachionus muelleri</name>
    <dbReference type="NCBI Taxonomy" id="10195"/>
    <lineage>
        <taxon>Eukaryota</taxon>
        <taxon>Metazoa</taxon>
        <taxon>Spiralia</taxon>
        <taxon>Gnathifera</taxon>
        <taxon>Rotifera</taxon>
        <taxon>Eurotatoria</taxon>
        <taxon>Monogononta</taxon>
        <taxon>Pseudotrocha</taxon>
        <taxon>Ploima</taxon>
        <taxon>Brachionidae</taxon>
        <taxon>Brachionus</taxon>
    </lineage>
</organism>
<proteinExistence type="predicted"/>
<feature type="compositionally biased region" description="Basic and acidic residues" evidence="1">
    <location>
        <begin position="84"/>
        <end position="95"/>
    </location>
</feature>
<accession>A0A3M7SDN4</accession>
<sequence length="129" mass="15048">MNQTNKRNELKLKLFLILKLELYCNLEKIIFSSNAFSRLNKIVLFLKSAGRRTNRSLCPEQMDDNGAKLTMCKHEQDEQENDDNMDHSNQDRHDQAHSVNILGHNSANIQSLLYLSYKPNRFPVIRNSN</sequence>
<dbReference type="Proteomes" id="UP000276133">
    <property type="component" value="Unassembled WGS sequence"/>
</dbReference>
<protein>
    <submittedName>
        <fullName evidence="2">Uncharacterized protein</fullName>
    </submittedName>
</protein>
<dbReference type="AlphaFoldDB" id="A0A3M7SDN4"/>
<name>A0A3M7SDN4_BRAPC</name>
<feature type="region of interest" description="Disordered" evidence="1">
    <location>
        <begin position="73"/>
        <end position="95"/>
    </location>
</feature>
<keyword evidence="3" id="KW-1185">Reference proteome</keyword>